<gene>
    <name evidence="11 13" type="primary">atpB</name>
    <name evidence="13" type="ORF">COT50_00860</name>
</gene>
<dbReference type="NCBIfam" id="TIGR01131">
    <property type="entry name" value="ATP_synt_6_or_A"/>
    <property type="match status" value="1"/>
</dbReference>
<dbReference type="EMBL" id="PEYU01000014">
    <property type="protein sequence ID" value="PIS22650.1"/>
    <property type="molecule type" value="Genomic_DNA"/>
</dbReference>
<evidence type="ECO:0000256" key="9">
    <source>
        <dbReference type="ARBA" id="ARBA00023136"/>
    </source>
</evidence>
<dbReference type="GO" id="GO:0045259">
    <property type="term" value="C:proton-transporting ATP synthase complex"/>
    <property type="evidence" value="ECO:0007669"/>
    <property type="project" value="UniProtKB-KW"/>
</dbReference>
<dbReference type="InterPro" id="IPR000568">
    <property type="entry name" value="ATP_synth_F0_asu"/>
</dbReference>
<evidence type="ECO:0000256" key="2">
    <source>
        <dbReference type="ARBA" id="ARBA00006810"/>
    </source>
</evidence>
<evidence type="ECO:0000256" key="8">
    <source>
        <dbReference type="ARBA" id="ARBA00023065"/>
    </source>
</evidence>
<evidence type="ECO:0000256" key="4">
    <source>
        <dbReference type="ARBA" id="ARBA00022547"/>
    </source>
</evidence>
<feature type="transmembrane region" description="Helical" evidence="11">
    <location>
        <begin position="12"/>
        <end position="39"/>
    </location>
</feature>
<dbReference type="InterPro" id="IPR035908">
    <property type="entry name" value="F0_ATP_A_sf"/>
</dbReference>
<keyword evidence="11" id="KW-1003">Cell membrane</keyword>
<dbReference type="PANTHER" id="PTHR42823:SF3">
    <property type="entry name" value="ATP SYNTHASE SUBUNIT A, CHLOROPLASTIC"/>
    <property type="match status" value="1"/>
</dbReference>
<keyword evidence="10 11" id="KW-0066">ATP synthesis</keyword>
<feature type="transmembrane region" description="Helical" evidence="11">
    <location>
        <begin position="80"/>
        <end position="107"/>
    </location>
</feature>
<evidence type="ECO:0000256" key="7">
    <source>
        <dbReference type="ARBA" id="ARBA00022989"/>
    </source>
</evidence>
<evidence type="ECO:0000256" key="6">
    <source>
        <dbReference type="ARBA" id="ARBA00022781"/>
    </source>
</evidence>
<dbReference type="Proteomes" id="UP000231252">
    <property type="component" value="Unassembled WGS sequence"/>
</dbReference>
<evidence type="ECO:0000256" key="12">
    <source>
        <dbReference type="RuleBase" id="RU000483"/>
    </source>
</evidence>
<dbReference type="AlphaFoldDB" id="A0A2H0XCI6"/>
<dbReference type="InterPro" id="IPR045082">
    <property type="entry name" value="ATP_syn_F0_a_bact/chloroplast"/>
</dbReference>
<evidence type="ECO:0000256" key="1">
    <source>
        <dbReference type="ARBA" id="ARBA00004141"/>
    </source>
</evidence>
<name>A0A2H0XCI6_UNCKA</name>
<proteinExistence type="inferred from homology"/>
<evidence type="ECO:0000313" key="13">
    <source>
        <dbReference type="EMBL" id="PIS22650.1"/>
    </source>
</evidence>
<dbReference type="InterPro" id="IPR023011">
    <property type="entry name" value="ATP_synth_F0_asu_AS"/>
</dbReference>
<comment type="subcellular location">
    <subcellularLocation>
        <location evidence="11 12">Cell membrane</location>
        <topology evidence="11 12">Multi-pass membrane protein</topology>
    </subcellularLocation>
    <subcellularLocation>
        <location evidence="1">Membrane</location>
        <topology evidence="1">Multi-pass membrane protein</topology>
    </subcellularLocation>
</comment>
<protein>
    <recommendedName>
        <fullName evidence="11 12">ATP synthase subunit a</fullName>
    </recommendedName>
    <alternativeName>
        <fullName evidence="11">ATP synthase F0 sector subunit a</fullName>
    </alternativeName>
    <alternativeName>
        <fullName evidence="11">F-ATPase subunit 6</fullName>
    </alternativeName>
</protein>
<sequence length="241" mass="26492">MHEISLKAEPLFNLFGVTITNTIFSSVLVILALLIVLIIKSVGFKSIPSGGFQVIFEFIYTFIGDLYTGIMHKDYKNSVLFSLLFCVFIYILMSNWFGLLPFVGSLMLHTNGHQVPVFRAPTSDLSVTASLAIISVLVTNALGISFGGLKYLTKYVNIKSPIDFVVGMLELVSEIGKVLSFSFRLFGNVFAGEVLLAVITSLTYGIFTLPFFGLEIFVGLIQALVFFLLTTVFISVAVAHE</sequence>
<keyword evidence="5 11" id="KW-0812">Transmembrane</keyword>
<dbReference type="PRINTS" id="PR00123">
    <property type="entry name" value="ATPASEA"/>
</dbReference>
<keyword evidence="4 11" id="KW-0138">CF(0)</keyword>
<feature type="transmembrane region" description="Helical" evidence="11">
    <location>
        <begin position="51"/>
        <end position="68"/>
    </location>
</feature>
<keyword evidence="3 11" id="KW-0813">Transport</keyword>
<feature type="transmembrane region" description="Helical" evidence="11">
    <location>
        <begin position="219"/>
        <end position="239"/>
    </location>
</feature>
<comment type="similarity">
    <text evidence="2 11 12">Belongs to the ATPase A chain family.</text>
</comment>
<feature type="transmembrane region" description="Helical" evidence="11">
    <location>
        <begin position="185"/>
        <end position="207"/>
    </location>
</feature>
<dbReference type="PANTHER" id="PTHR42823">
    <property type="entry name" value="ATP SYNTHASE SUBUNIT A, CHLOROPLASTIC"/>
    <property type="match status" value="1"/>
</dbReference>
<keyword evidence="7 11" id="KW-1133">Transmembrane helix</keyword>
<dbReference type="GO" id="GO:0046933">
    <property type="term" value="F:proton-transporting ATP synthase activity, rotational mechanism"/>
    <property type="evidence" value="ECO:0007669"/>
    <property type="project" value="UniProtKB-UniRule"/>
</dbReference>
<evidence type="ECO:0000256" key="3">
    <source>
        <dbReference type="ARBA" id="ARBA00022448"/>
    </source>
</evidence>
<comment type="caution">
    <text evidence="13">The sequence shown here is derived from an EMBL/GenBank/DDBJ whole genome shotgun (WGS) entry which is preliminary data.</text>
</comment>
<dbReference type="HAMAP" id="MF_01393">
    <property type="entry name" value="ATP_synth_a_bact"/>
    <property type="match status" value="1"/>
</dbReference>
<evidence type="ECO:0000256" key="10">
    <source>
        <dbReference type="ARBA" id="ARBA00023310"/>
    </source>
</evidence>
<keyword evidence="8 11" id="KW-0406">Ion transport</keyword>
<dbReference type="SUPFAM" id="SSF81336">
    <property type="entry name" value="F1F0 ATP synthase subunit A"/>
    <property type="match status" value="1"/>
</dbReference>
<dbReference type="GO" id="GO:0005886">
    <property type="term" value="C:plasma membrane"/>
    <property type="evidence" value="ECO:0007669"/>
    <property type="project" value="UniProtKB-SubCell"/>
</dbReference>
<dbReference type="Pfam" id="PF00119">
    <property type="entry name" value="ATP-synt_A"/>
    <property type="match status" value="1"/>
</dbReference>
<organism evidence="13 14">
    <name type="scientific">candidate division WWE3 bacterium CG08_land_8_20_14_0_20_41_10</name>
    <dbReference type="NCBI Taxonomy" id="1975085"/>
    <lineage>
        <taxon>Bacteria</taxon>
        <taxon>Katanobacteria</taxon>
    </lineage>
</organism>
<feature type="transmembrane region" description="Helical" evidence="11">
    <location>
        <begin position="127"/>
        <end position="149"/>
    </location>
</feature>
<accession>A0A2H0XCI6</accession>
<evidence type="ECO:0000256" key="11">
    <source>
        <dbReference type="HAMAP-Rule" id="MF_01393"/>
    </source>
</evidence>
<evidence type="ECO:0000256" key="5">
    <source>
        <dbReference type="ARBA" id="ARBA00022692"/>
    </source>
</evidence>
<keyword evidence="9 11" id="KW-0472">Membrane</keyword>
<reference evidence="14" key="1">
    <citation type="submission" date="2017-09" db="EMBL/GenBank/DDBJ databases">
        <title>Depth-based differentiation of microbial function through sediment-hosted aquifers and enrichment of novel symbionts in the deep terrestrial subsurface.</title>
        <authorList>
            <person name="Probst A.J."/>
            <person name="Ladd B."/>
            <person name="Jarett J.K."/>
            <person name="Geller-Mcgrath D.E."/>
            <person name="Sieber C.M.K."/>
            <person name="Emerson J.B."/>
            <person name="Anantharaman K."/>
            <person name="Thomas B.C."/>
            <person name="Malmstrom R."/>
            <person name="Stieglmeier M."/>
            <person name="Klingl A."/>
            <person name="Woyke T."/>
            <person name="Ryan C.M."/>
            <person name="Banfield J.F."/>
        </authorList>
    </citation>
    <scope>NUCLEOTIDE SEQUENCE [LARGE SCALE GENOMIC DNA]</scope>
</reference>
<dbReference type="GO" id="GO:0042777">
    <property type="term" value="P:proton motive force-driven plasma membrane ATP synthesis"/>
    <property type="evidence" value="ECO:0007669"/>
    <property type="project" value="TreeGrafter"/>
</dbReference>
<dbReference type="PROSITE" id="PS00449">
    <property type="entry name" value="ATPASE_A"/>
    <property type="match status" value="1"/>
</dbReference>
<keyword evidence="6 11" id="KW-0375">Hydrogen ion transport</keyword>
<dbReference type="Gene3D" id="1.20.120.220">
    <property type="entry name" value="ATP synthase, F0 complex, subunit A"/>
    <property type="match status" value="1"/>
</dbReference>
<evidence type="ECO:0000313" key="14">
    <source>
        <dbReference type="Proteomes" id="UP000231252"/>
    </source>
</evidence>
<comment type="function">
    <text evidence="11 12">Key component of the proton channel; it plays a direct role in the translocation of protons across the membrane.</text>
</comment>
<dbReference type="CDD" id="cd00310">
    <property type="entry name" value="ATP-synt_Fo_a_6"/>
    <property type="match status" value="1"/>
</dbReference>